<reference evidence="1 2" key="1">
    <citation type="submission" date="2015-09" db="EMBL/GenBank/DDBJ databases">
        <title>Aphanizomenon flos-aquae WA102.</title>
        <authorList>
            <person name="Driscoll C."/>
        </authorList>
    </citation>
    <scope>NUCLEOTIDE SEQUENCE [LARGE SCALE GENOMIC DNA]</scope>
    <source>
        <strain evidence="1">WA102</strain>
    </source>
</reference>
<evidence type="ECO:0000313" key="2">
    <source>
        <dbReference type="Proteomes" id="UP000092093"/>
    </source>
</evidence>
<sequence length="59" mass="6725">MQKMADGEVGGQQFPVKSRIAAFCGRQFFREKTEGLPQIINFLMEHPPNMGVRCVRGER</sequence>
<dbReference type="EMBL" id="LJOW01000283">
    <property type="protein sequence ID" value="OBQ36977.1"/>
    <property type="molecule type" value="Genomic_DNA"/>
</dbReference>
<evidence type="ECO:0000313" key="1">
    <source>
        <dbReference type="EMBL" id="OBQ36977.1"/>
    </source>
</evidence>
<proteinExistence type="predicted"/>
<gene>
    <name evidence="1" type="ORF">AN484_25325</name>
</gene>
<dbReference type="Proteomes" id="UP000092093">
    <property type="component" value="Unassembled WGS sequence"/>
</dbReference>
<name>A0A1B7WII2_APHFL</name>
<dbReference type="AlphaFoldDB" id="A0A1B7WII2"/>
<accession>A0A1B7WII2</accession>
<protein>
    <submittedName>
        <fullName evidence="1">Uncharacterized protein</fullName>
    </submittedName>
</protein>
<organism evidence="1 2">
    <name type="scientific">Aphanizomenon flos-aquae WA102</name>
    <dbReference type="NCBI Taxonomy" id="1710896"/>
    <lineage>
        <taxon>Bacteria</taxon>
        <taxon>Bacillati</taxon>
        <taxon>Cyanobacteriota</taxon>
        <taxon>Cyanophyceae</taxon>
        <taxon>Nostocales</taxon>
        <taxon>Aphanizomenonaceae</taxon>
        <taxon>Aphanizomenon</taxon>
    </lineage>
</organism>
<comment type="caution">
    <text evidence="1">The sequence shown here is derived from an EMBL/GenBank/DDBJ whole genome shotgun (WGS) entry which is preliminary data.</text>
</comment>